<keyword evidence="2" id="KW-0472">Membrane</keyword>
<feature type="compositionally biased region" description="Low complexity" evidence="1">
    <location>
        <begin position="401"/>
        <end position="412"/>
    </location>
</feature>
<dbReference type="WBParaSite" id="SSLN_0000309201-mRNA-1">
    <property type="protein sequence ID" value="SSLN_0000309201-mRNA-1"/>
    <property type="gene ID" value="SSLN_0000309201"/>
</dbReference>
<evidence type="ECO:0000313" key="5">
    <source>
        <dbReference type="WBParaSite" id="SSLN_0000309201-mRNA-1"/>
    </source>
</evidence>
<accession>A0A183SFJ4</accession>
<evidence type="ECO:0000313" key="4">
    <source>
        <dbReference type="Proteomes" id="UP000275846"/>
    </source>
</evidence>
<protein>
    <submittedName>
        <fullName evidence="5">Endonuclease/exonuclease/phosphatase domain-containing protein</fullName>
    </submittedName>
</protein>
<feature type="transmembrane region" description="Helical" evidence="2">
    <location>
        <begin position="284"/>
        <end position="313"/>
    </location>
</feature>
<sequence length="428" mass="47471">MAPRSWALPRDHTPRNRHDRRAKSGEGLQGYVCLHTRSNRPERRTALAARELAHYKVDIAARSETRFSEQGQLEEVGADCTFVWSGRSKAERRDAGVAFAIRNDIMGRLPCLLQCINDRLMSLRLRLHGRQISHSHQHLRSPMTSYDAAKDIFYEDLYALLETVPKADKLINLGDFNDCVGTDRAAWQGVLGRHGFGSGNDNGLLLLRTCAEQSPADQHLLPPSDEGGIHPRSRRWQLLDYFLFWRLDQQDVLVTKAIRLGLALLLRPAMPHCSPRSNSTLKRILLSSSMAFILVTTMDALLVSITDILRLALPILYRMRSSVEFAGANSPDAYFLAWMALKATLCPLIVCLVLPVMSSRACLRDRNSLAGVEPANHCSSTQGACSVLAVPSASPTQRLTSGPPSSKPGQQPENPPSGDGVALRRRKL</sequence>
<feature type="region of interest" description="Disordered" evidence="1">
    <location>
        <begin position="1"/>
        <end position="22"/>
    </location>
</feature>
<dbReference type="EMBL" id="UYSU01032396">
    <property type="protein sequence ID" value="VDL89377.1"/>
    <property type="molecule type" value="Genomic_DNA"/>
</dbReference>
<evidence type="ECO:0000313" key="3">
    <source>
        <dbReference type="EMBL" id="VDL89377.1"/>
    </source>
</evidence>
<dbReference type="SUPFAM" id="SSF56219">
    <property type="entry name" value="DNase I-like"/>
    <property type="match status" value="1"/>
</dbReference>
<dbReference type="Gene3D" id="3.60.10.10">
    <property type="entry name" value="Endonuclease/exonuclease/phosphatase"/>
    <property type="match status" value="1"/>
</dbReference>
<gene>
    <name evidence="3" type="ORF">SSLN_LOCUS2992</name>
</gene>
<evidence type="ECO:0000256" key="2">
    <source>
        <dbReference type="SAM" id="Phobius"/>
    </source>
</evidence>
<feature type="region of interest" description="Disordered" evidence="1">
    <location>
        <begin position="392"/>
        <end position="428"/>
    </location>
</feature>
<keyword evidence="2" id="KW-1133">Transmembrane helix</keyword>
<name>A0A183SFJ4_SCHSO</name>
<dbReference type="InterPro" id="IPR036691">
    <property type="entry name" value="Endo/exonu/phosph_ase_sf"/>
</dbReference>
<keyword evidence="2" id="KW-0812">Transmembrane</keyword>
<organism evidence="5">
    <name type="scientific">Schistocephalus solidus</name>
    <name type="common">Tapeworm</name>
    <dbReference type="NCBI Taxonomy" id="70667"/>
    <lineage>
        <taxon>Eukaryota</taxon>
        <taxon>Metazoa</taxon>
        <taxon>Spiralia</taxon>
        <taxon>Lophotrochozoa</taxon>
        <taxon>Platyhelminthes</taxon>
        <taxon>Cestoda</taxon>
        <taxon>Eucestoda</taxon>
        <taxon>Diphyllobothriidea</taxon>
        <taxon>Diphyllobothriidae</taxon>
        <taxon>Schistocephalus</taxon>
    </lineage>
</organism>
<reference evidence="5" key="1">
    <citation type="submission" date="2016-06" db="UniProtKB">
        <authorList>
            <consortium name="WormBaseParasite"/>
        </authorList>
    </citation>
    <scope>IDENTIFICATION</scope>
</reference>
<evidence type="ECO:0000256" key="1">
    <source>
        <dbReference type="SAM" id="MobiDB-lite"/>
    </source>
</evidence>
<dbReference type="OrthoDB" id="10030815at2759"/>
<dbReference type="Proteomes" id="UP000275846">
    <property type="component" value="Unassembled WGS sequence"/>
</dbReference>
<dbReference type="AlphaFoldDB" id="A0A183SFJ4"/>
<reference evidence="3 4" key="2">
    <citation type="submission" date="2018-11" db="EMBL/GenBank/DDBJ databases">
        <authorList>
            <consortium name="Pathogen Informatics"/>
        </authorList>
    </citation>
    <scope>NUCLEOTIDE SEQUENCE [LARGE SCALE GENOMIC DNA]</scope>
    <source>
        <strain evidence="3 4">NST_G2</strain>
    </source>
</reference>
<proteinExistence type="predicted"/>
<feature type="transmembrane region" description="Helical" evidence="2">
    <location>
        <begin position="333"/>
        <end position="357"/>
    </location>
</feature>
<keyword evidence="4" id="KW-1185">Reference proteome</keyword>